<feature type="transmembrane region" description="Helical" evidence="7">
    <location>
        <begin position="317"/>
        <end position="340"/>
    </location>
</feature>
<feature type="transmembrane region" description="Helical" evidence="7">
    <location>
        <begin position="103"/>
        <end position="123"/>
    </location>
</feature>
<dbReference type="GO" id="GO:0016020">
    <property type="term" value="C:membrane"/>
    <property type="evidence" value="ECO:0007669"/>
    <property type="project" value="UniProtKB-SubCell"/>
</dbReference>
<dbReference type="AlphaFoldDB" id="A0AAE0D9V5"/>
<evidence type="ECO:0000313" key="10">
    <source>
        <dbReference type="Proteomes" id="UP001281614"/>
    </source>
</evidence>
<evidence type="ECO:0000256" key="1">
    <source>
        <dbReference type="ARBA" id="ARBA00004141"/>
    </source>
</evidence>
<comment type="similarity">
    <text evidence="5">Belongs to the SAT4 family.</text>
</comment>
<gene>
    <name evidence="9" type="ORF">CKAH01_14637</name>
</gene>
<reference evidence="9" key="1">
    <citation type="submission" date="2023-02" db="EMBL/GenBank/DDBJ databases">
        <title>Colletotrichum kahawae CIFC_Que2 genome sequencing and assembly.</title>
        <authorList>
            <person name="Baroncelli R."/>
        </authorList>
    </citation>
    <scope>NUCLEOTIDE SEQUENCE</scope>
    <source>
        <strain evidence="9">CIFC_Que2</strain>
    </source>
</reference>
<evidence type="ECO:0000256" key="2">
    <source>
        <dbReference type="ARBA" id="ARBA00022692"/>
    </source>
</evidence>
<feature type="transmembrane region" description="Helical" evidence="7">
    <location>
        <begin position="206"/>
        <end position="223"/>
    </location>
</feature>
<evidence type="ECO:0000256" key="4">
    <source>
        <dbReference type="ARBA" id="ARBA00023136"/>
    </source>
</evidence>
<evidence type="ECO:0000256" key="7">
    <source>
        <dbReference type="SAM" id="Phobius"/>
    </source>
</evidence>
<dbReference type="InterPro" id="IPR049326">
    <property type="entry name" value="Rhodopsin_dom_fungi"/>
</dbReference>
<feature type="compositionally biased region" description="Basic and acidic residues" evidence="6">
    <location>
        <begin position="411"/>
        <end position="428"/>
    </location>
</feature>
<comment type="caution">
    <text evidence="9">The sequence shown here is derived from an EMBL/GenBank/DDBJ whole genome shotgun (WGS) entry which is preliminary data.</text>
</comment>
<feature type="transmembrane region" description="Helical" evidence="7">
    <location>
        <begin position="144"/>
        <end position="166"/>
    </location>
</feature>
<evidence type="ECO:0000256" key="5">
    <source>
        <dbReference type="ARBA" id="ARBA00038359"/>
    </source>
</evidence>
<proteinExistence type="inferred from homology"/>
<dbReference type="PANTHER" id="PTHR33048">
    <property type="entry name" value="PTH11-LIKE INTEGRAL MEMBRANE PROTEIN (AFU_ORTHOLOGUE AFUA_5G11245)"/>
    <property type="match status" value="1"/>
</dbReference>
<dbReference type="Proteomes" id="UP001281614">
    <property type="component" value="Unassembled WGS sequence"/>
</dbReference>
<keyword evidence="10" id="KW-1185">Reference proteome</keyword>
<name>A0AAE0D9V5_COLKA</name>
<feature type="transmembrane region" description="Helical" evidence="7">
    <location>
        <begin position="456"/>
        <end position="477"/>
    </location>
</feature>
<feature type="region of interest" description="Disordered" evidence="6">
    <location>
        <begin position="402"/>
        <end position="445"/>
    </location>
</feature>
<feature type="domain" description="Rhodopsin" evidence="8">
    <location>
        <begin position="133"/>
        <end position="373"/>
    </location>
</feature>
<organism evidence="9 10">
    <name type="scientific">Colletotrichum kahawae</name>
    <name type="common">Coffee berry disease fungus</name>
    <dbReference type="NCBI Taxonomy" id="34407"/>
    <lineage>
        <taxon>Eukaryota</taxon>
        <taxon>Fungi</taxon>
        <taxon>Dikarya</taxon>
        <taxon>Ascomycota</taxon>
        <taxon>Pezizomycotina</taxon>
        <taxon>Sordariomycetes</taxon>
        <taxon>Hypocreomycetidae</taxon>
        <taxon>Glomerellales</taxon>
        <taxon>Glomerellaceae</taxon>
        <taxon>Colletotrichum</taxon>
        <taxon>Colletotrichum gloeosporioides species complex</taxon>
    </lineage>
</organism>
<accession>A0AAE0D9V5</accession>
<comment type="subcellular location">
    <subcellularLocation>
        <location evidence="1">Membrane</location>
        <topology evidence="1">Multi-pass membrane protein</topology>
    </subcellularLocation>
</comment>
<evidence type="ECO:0000259" key="8">
    <source>
        <dbReference type="Pfam" id="PF20684"/>
    </source>
</evidence>
<keyword evidence="3 7" id="KW-1133">Transmembrane helix</keyword>
<feature type="transmembrane region" description="Helical" evidence="7">
    <location>
        <begin position="235"/>
        <end position="257"/>
    </location>
</feature>
<keyword evidence="2 7" id="KW-0812">Transmembrane</keyword>
<feature type="transmembrane region" description="Helical" evidence="7">
    <location>
        <begin position="283"/>
        <end position="305"/>
    </location>
</feature>
<sequence>MAGGVLVHRSEDPSPFSSKQQPGAQRPSISIFLQALRSGRTGVPRTSTQTTYHHVGRGITRHGCHCRRAAANITFIDDANRANDYDEADDNNDNETMIMSVDVTFDIVTASICASLILVRCGYRIFSRCRVHDSCHRTWHADDAYMAFAIVPLIGRTTCIAISFVLNPTHTFGLPTPDDAAAQGVSTAQLEENYVASRKLLIPSRIFYAMFLWSLKLCLLNFYSRFVDVFHWGKVATTALWWFIVVTFFIVLIPTLAECRPLSLMWLPDPTGQYSCHRAVGNLVTMAVFNIITDIALIIFPFPILRHVKLDGKVKAQLILLFSIAGLIVVITIMRLPMILNQAVSQRSRSMWASIEILCACIVANTAFFYALLKDYQRGHDSRVTGSSSYARQPDFYMQAIPSPEMGRGSEPSDRLDTADCWRRESRSSRSTRKPTFKPPNPTDRLIRTDTMSIRAIANLSNWSFGAMCILSALPFVGVPFPSQRAAEYYAGKNRWISELSEGRLDPTQAGYAGAVLRIAVGTAVLVPATREAALLINGAIVTRGTMLAVRDGKPLLPQWGMLGIVAWCLVLGRVAR</sequence>
<dbReference type="EMBL" id="VYYT01000092">
    <property type="protein sequence ID" value="KAK2770584.1"/>
    <property type="molecule type" value="Genomic_DNA"/>
</dbReference>
<keyword evidence="4 7" id="KW-0472">Membrane</keyword>
<evidence type="ECO:0000313" key="9">
    <source>
        <dbReference type="EMBL" id="KAK2770584.1"/>
    </source>
</evidence>
<evidence type="ECO:0000256" key="3">
    <source>
        <dbReference type="ARBA" id="ARBA00022989"/>
    </source>
</evidence>
<feature type="transmembrane region" description="Helical" evidence="7">
    <location>
        <begin position="352"/>
        <end position="373"/>
    </location>
</feature>
<dbReference type="PANTHER" id="PTHR33048:SF19">
    <property type="entry name" value="MEMBRANE PROTEIN PTH11-LIKE, PUTATIVE (AFU_ORTHOLOGUE AFUA_1G14080)-RELATED"/>
    <property type="match status" value="1"/>
</dbReference>
<feature type="region of interest" description="Disordered" evidence="6">
    <location>
        <begin position="1"/>
        <end position="26"/>
    </location>
</feature>
<feature type="transmembrane region" description="Helical" evidence="7">
    <location>
        <begin position="557"/>
        <end position="576"/>
    </location>
</feature>
<evidence type="ECO:0000256" key="6">
    <source>
        <dbReference type="SAM" id="MobiDB-lite"/>
    </source>
</evidence>
<dbReference type="Pfam" id="PF20684">
    <property type="entry name" value="Fung_rhodopsin"/>
    <property type="match status" value="1"/>
</dbReference>
<dbReference type="InterPro" id="IPR052337">
    <property type="entry name" value="SAT4-like"/>
</dbReference>
<protein>
    <recommendedName>
        <fullName evidence="8">Rhodopsin domain-containing protein</fullName>
    </recommendedName>
</protein>